<evidence type="ECO:0000313" key="3">
    <source>
        <dbReference type="Proteomes" id="UP000324091"/>
    </source>
</evidence>
<organism evidence="2 3">
    <name type="scientific">Takifugu flavidus</name>
    <name type="common">sansaifugu</name>
    <dbReference type="NCBI Taxonomy" id="433684"/>
    <lineage>
        <taxon>Eukaryota</taxon>
        <taxon>Metazoa</taxon>
        <taxon>Chordata</taxon>
        <taxon>Craniata</taxon>
        <taxon>Vertebrata</taxon>
        <taxon>Euteleostomi</taxon>
        <taxon>Actinopterygii</taxon>
        <taxon>Neopterygii</taxon>
        <taxon>Teleostei</taxon>
        <taxon>Neoteleostei</taxon>
        <taxon>Acanthomorphata</taxon>
        <taxon>Eupercaria</taxon>
        <taxon>Tetraodontiformes</taxon>
        <taxon>Tetradontoidea</taxon>
        <taxon>Tetraodontidae</taxon>
        <taxon>Takifugu</taxon>
    </lineage>
</organism>
<evidence type="ECO:0000313" key="2">
    <source>
        <dbReference type="EMBL" id="TWW57731.1"/>
    </source>
</evidence>
<sequence>MQRPDDLPRMNAAALGTSKGEAAAIETELLKDYRFGQQQLVEIWGQACAVAIAKAYPLSSLGKKQPTVLVICGPEQNGSIGLVCARHLRIGCYANQQPFCKLTRCCQTKKMLSKSPFGDLDLRKADR</sequence>
<dbReference type="GO" id="GO:0052856">
    <property type="term" value="F:NAD(P)HX epimerase activity"/>
    <property type="evidence" value="ECO:0007669"/>
    <property type="project" value="TreeGrafter"/>
</dbReference>
<accession>A0A5C6MUA7</accession>
<keyword evidence="3" id="KW-1185">Reference proteome</keyword>
<dbReference type="PANTHER" id="PTHR13232">
    <property type="entry name" value="NAD(P)H-HYDRATE EPIMERASE"/>
    <property type="match status" value="1"/>
</dbReference>
<dbReference type="GO" id="GO:0005739">
    <property type="term" value="C:mitochondrion"/>
    <property type="evidence" value="ECO:0007669"/>
    <property type="project" value="TreeGrafter"/>
</dbReference>
<dbReference type="Gene3D" id="3.40.50.10260">
    <property type="entry name" value="YjeF N-terminal domain"/>
    <property type="match status" value="1"/>
</dbReference>
<evidence type="ECO:0000259" key="1">
    <source>
        <dbReference type="PROSITE" id="PS51385"/>
    </source>
</evidence>
<dbReference type="InterPro" id="IPR004443">
    <property type="entry name" value="YjeF_N_dom"/>
</dbReference>
<dbReference type="AlphaFoldDB" id="A0A5C6MUA7"/>
<reference evidence="2 3" key="1">
    <citation type="submission" date="2019-04" db="EMBL/GenBank/DDBJ databases">
        <title>Chromosome genome assembly for Takifugu flavidus.</title>
        <authorList>
            <person name="Xiao S."/>
        </authorList>
    </citation>
    <scope>NUCLEOTIDE SEQUENCE [LARGE SCALE GENOMIC DNA]</scope>
    <source>
        <strain evidence="2">HTHZ2018</strain>
        <tissue evidence="2">Muscle</tissue>
    </source>
</reference>
<gene>
    <name evidence="2" type="ORF">D4764_07G0004500</name>
</gene>
<dbReference type="EMBL" id="RHFK02000020">
    <property type="protein sequence ID" value="TWW57731.1"/>
    <property type="molecule type" value="Genomic_DNA"/>
</dbReference>
<dbReference type="Pfam" id="PF03853">
    <property type="entry name" value="YjeF_N"/>
    <property type="match status" value="1"/>
</dbReference>
<dbReference type="SUPFAM" id="SSF64153">
    <property type="entry name" value="YjeF N-terminal domain-like"/>
    <property type="match status" value="1"/>
</dbReference>
<dbReference type="PROSITE" id="PS51385">
    <property type="entry name" value="YJEF_N"/>
    <property type="match status" value="1"/>
</dbReference>
<name>A0A5C6MUA7_9TELE</name>
<dbReference type="InterPro" id="IPR036652">
    <property type="entry name" value="YjeF_N_dom_sf"/>
</dbReference>
<feature type="domain" description="YjeF N-terminal" evidence="1">
    <location>
        <begin position="22"/>
        <end position="127"/>
    </location>
</feature>
<comment type="caution">
    <text evidence="2">The sequence shown here is derived from an EMBL/GenBank/DDBJ whole genome shotgun (WGS) entry which is preliminary data.</text>
</comment>
<dbReference type="Proteomes" id="UP000324091">
    <property type="component" value="Chromosome 7"/>
</dbReference>
<protein>
    <submittedName>
        <fullName evidence="2">YjeF N-terminal domain-containing protein 3</fullName>
    </submittedName>
</protein>
<dbReference type="PANTHER" id="PTHR13232:SF12">
    <property type="entry name" value="YJEF N-TERMINAL DOMAIN-CONTAINING PROTEIN 3"/>
    <property type="match status" value="1"/>
</dbReference>
<proteinExistence type="predicted"/>
<dbReference type="InterPro" id="IPR032976">
    <property type="entry name" value="YJEFN_prot_NAXE-like"/>
</dbReference>